<dbReference type="CDD" id="cd06259">
    <property type="entry name" value="YdcF-like"/>
    <property type="match status" value="1"/>
</dbReference>
<keyword evidence="4" id="KW-1185">Reference proteome</keyword>
<dbReference type="InterPro" id="IPR051599">
    <property type="entry name" value="Cell_Envelope_Assoc"/>
</dbReference>
<dbReference type="PANTHER" id="PTHR30336:SF6">
    <property type="entry name" value="INTEGRAL MEMBRANE PROTEIN"/>
    <property type="match status" value="1"/>
</dbReference>
<keyword evidence="1" id="KW-1133">Transmembrane helix</keyword>
<dbReference type="Proteomes" id="UP000275348">
    <property type="component" value="Unassembled WGS sequence"/>
</dbReference>
<evidence type="ECO:0000259" key="2">
    <source>
        <dbReference type="Pfam" id="PF02698"/>
    </source>
</evidence>
<dbReference type="GO" id="GO:0005886">
    <property type="term" value="C:plasma membrane"/>
    <property type="evidence" value="ECO:0007669"/>
    <property type="project" value="TreeGrafter"/>
</dbReference>
<organism evidence="3 4">
    <name type="scientific">Faecalibacter macacae</name>
    <dbReference type="NCBI Taxonomy" id="1859289"/>
    <lineage>
        <taxon>Bacteria</taxon>
        <taxon>Pseudomonadati</taxon>
        <taxon>Bacteroidota</taxon>
        <taxon>Flavobacteriia</taxon>
        <taxon>Flavobacteriales</taxon>
        <taxon>Weeksellaceae</taxon>
        <taxon>Faecalibacter</taxon>
    </lineage>
</organism>
<evidence type="ECO:0000313" key="3">
    <source>
        <dbReference type="EMBL" id="RLZ08722.1"/>
    </source>
</evidence>
<dbReference type="EMBL" id="RDOJ01000012">
    <property type="protein sequence ID" value="RLZ08722.1"/>
    <property type="molecule type" value="Genomic_DNA"/>
</dbReference>
<dbReference type="Pfam" id="PF02698">
    <property type="entry name" value="DUF218"/>
    <property type="match status" value="1"/>
</dbReference>
<accession>A0A3L9M7C6</accession>
<feature type="domain" description="DUF218" evidence="2">
    <location>
        <begin position="52"/>
        <end position="170"/>
    </location>
</feature>
<evidence type="ECO:0000313" key="4">
    <source>
        <dbReference type="Proteomes" id="UP000275348"/>
    </source>
</evidence>
<evidence type="ECO:0000256" key="1">
    <source>
        <dbReference type="SAM" id="Phobius"/>
    </source>
</evidence>
<keyword evidence="1" id="KW-0812">Transmembrane</keyword>
<feature type="transmembrane region" description="Helical" evidence="1">
    <location>
        <begin position="12"/>
        <end position="32"/>
    </location>
</feature>
<keyword evidence="1" id="KW-0472">Membrane</keyword>
<sequence length="214" mass="24495">MRIGKFIVTRVSAIFILGAIGLLVFLIALQAYTSRFIFQDKFDIPNKYRVGVVFGAKLNADGTPGTYLKDRLDTALDLYYSHKIDIIILSGERLNQNFNEIDVMEKYILENGVPIERTYLDTGGLDTYSTVYRVKHIFQFDKVIYITQNFHLTRATFLGKMMGVDCVGYNADGSKYKNLNEHKFREVFANIKAMLDFSNDRQPDVLVDSKDSIN</sequence>
<proteinExistence type="predicted"/>
<name>A0A3L9M7C6_9FLAO</name>
<comment type="caution">
    <text evidence="3">The sequence shown here is derived from an EMBL/GenBank/DDBJ whole genome shotgun (WGS) entry which is preliminary data.</text>
</comment>
<dbReference type="OrthoDB" id="9782395at2"/>
<dbReference type="PANTHER" id="PTHR30336">
    <property type="entry name" value="INNER MEMBRANE PROTEIN, PROBABLE PERMEASE"/>
    <property type="match status" value="1"/>
</dbReference>
<dbReference type="AlphaFoldDB" id="A0A3L9M7C6"/>
<protein>
    <recommendedName>
        <fullName evidence="2">DUF218 domain-containing protein</fullName>
    </recommendedName>
</protein>
<dbReference type="RefSeq" id="WP_121934941.1">
    <property type="nucleotide sequence ID" value="NZ_RDOJ01000012.1"/>
</dbReference>
<gene>
    <name evidence="3" type="ORF">EAH69_09365</name>
</gene>
<reference evidence="3 4" key="1">
    <citation type="submission" date="2018-10" db="EMBL/GenBank/DDBJ databases">
        <authorList>
            <person name="Chen X."/>
        </authorList>
    </citation>
    <scope>NUCLEOTIDE SEQUENCE [LARGE SCALE GENOMIC DNA]</scope>
    <source>
        <strain evidence="3 4">YIM 102668</strain>
    </source>
</reference>
<dbReference type="InterPro" id="IPR003848">
    <property type="entry name" value="DUF218"/>
</dbReference>